<name>A0AAC8UXR3_9LACO</name>
<dbReference type="Proteomes" id="UP000036000">
    <property type="component" value="Chromosome"/>
</dbReference>
<keyword evidence="1" id="KW-0812">Transmembrane</keyword>
<proteinExistence type="predicted"/>
<keyword evidence="1" id="KW-0472">Membrane</keyword>
<keyword evidence="4" id="KW-1185">Reference proteome</keyword>
<organism evidence="3 4">
    <name type="scientific">Levilactobacillus koreensis</name>
    <dbReference type="NCBI Taxonomy" id="637971"/>
    <lineage>
        <taxon>Bacteria</taxon>
        <taxon>Bacillati</taxon>
        <taxon>Bacillota</taxon>
        <taxon>Bacilli</taxon>
        <taxon>Lactobacillales</taxon>
        <taxon>Lactobacillaceae</taxon>
        <taxon>Levilactobacillus</taxon>
    </lineage>
</organism>
<dbReference type="Pfam" id="PF04892">
    <property type="entry name" value="VanZ"/>
    <property type="match status" value="1"/>
</dbReference>
<evidence type="ECO:0000256" key="1">
    <source>
        <dbReference type="SAM" id="Phobius"/>
    </source>
</evidence>
<sequence length="171" mass="19111">MRWEPLVIILLMASLCGLLIVTTVRRTRTRWFALLVLGYFTSLGAILFTPLAFTGTAVYIMPAGLGRVNLTHLDMFNLGFFENILMTIPLGMLIKWVLPKISMWGVTILGIFAGSSFETIQYILSHHWLINRSSDINDVISNTMGVIVGGIAIAVYYRIAAKHRQRPQAIA</sequence>
<accession>A0AAC8UXR3</accession>
<dbReference type="PANTHER" id="PTHR36834">
    <property type="entry name" value="MEMBRANE PROTEIN-RELATED"/>
    <property type="match status" value="1"/>
</dbReference>
<feature type="transmembrane region" description="Helical" evidence="1">
    <location>
        <begin position="139"/>
        <end position="157"/>
    </location>
</feature>
<dbReference type="PANTHER" id="PTHR36834:SF2">
    <property type="entry name" value="MEMBRANE PROTEIN"/>
    <property type="match status" value="1"/>
</dbReference>
<protein>
    <submittedName>
        <fullName evidence="3">Membrane protein</fullName>
    </submittedName>
</protein>
<feature type="transmembrane region" description="Helical" evidence="1">
    <location>
        <begin position="80"/>
        <end position="98"/>
    </location>
</feature>
<dbReference type="InterPro" id="IPR006976">
    <property type="entry name" value="VanZ-like"/>
</dbReference>
<feature type="transmembrane region" description="Helical" evidence="1">
    <location>
        <begin position="105"/>
        <end position="124"/>
    </location>
</feature>
<evidence type="ECO:0000259" key="2">
    <source>
        <dbReference type="Pfam" id="PF04892"/>
    </source>
</evidence>
<feature type="domain" description="VanZ-like" evidence="2">
    <location>
        <begin position="39"/>
        <end position="153"/>
    </location>
</feature>
<keyword evidence="1" id="KW-1133">Transmembrane helix</keyword>
<gene>
    <name evidence="3" type="ORF">ABN16_12725</name>
</gene>
<reference evidence="3 4" key="1">
    <citation type="submission" date="2015-07" db="EMBL/GenBank/DDBJ databases">
        <title>Lactobacillus korensis/26-25/ whole genome sequencing.</title>
        <authorList>
            <person name="Kim M.K."/>
            <person name="Im W.-T."/>
            <person name="Srinivasan S."/>
            <person name="Lee J.-J."/>
        </authorList>
    </citation>
    <scope>NUCLEOTIDE SEQUENCE [LARGE SCALE GENOMIC DNA]</scope>
    <source>
        <strain evidence="3 4">26-25</strain>
    </source>
</reference>
<dbReference type="EMBL" id="CP012033">
    <property type="protein sequence ID" value="AKP65784.1"/>
    <property type="molecule type" value="Genomic_DNA"/>
</dbReference>
<evidence type="ECO:0000313" key="3">
    <source>
        <dbReference type="EMBL" id="AKP65784.1"/>
    </source>
</evidence>
<dbReference type="AlphaFoldDB" id="A0AAC8UXR3"/>
<feature type="transmembrane region" description="Helical" evidence="1">
    <location>
        <begin position="6"/>
        <end position="24"/>
    </location>
</feature>
<dbReference type="KEGG" id="lko:ABN16_12725"/>
<evidence type="ECO:0000313" key="4">
    <source>
        <dbReference type="Proteomes" id="UP000036000"/>
    </source>
</evidence>
<dbReference type="RefSeq" id="WP_048736066.1">
    <property type="nucleotide sequence ID" value="NZ_CP012033.1"/>
</dbReference>
<dbReference type="InterPro" id="IPR053150">
    <property type="entry name" value="Teicoplanin_resist-assoc"/>
</dbReference>
<feature type="transmembrane region" description="Helical" evidence="1">
    <location>
        <begin position="31"/>
        <end position="60"/>
    </location>
</feature>